<reference evidence="3" key="1">
    <citation type="journal article" date="2015" name="Nature">
        <title>Complex archaea that bridge the gap between prokaryotes and eukaryotes.</title>
        <authorList>
            <person name="Spang A."/>
            <person name="Saw J.H."/>
            <person name="Jorgensen S.L."/>
            <person name="Zaremba-Niedzwiedzka K."/>
            <person name="Martijn J."/>
            <person name="Lind A.E."/>
            <person name="van Eijk R."/>
            <person name="Schleper C."/>
            <person name="Guy L."/>
            <person name="Ettema T.J."/>
        </authorList>
    </citation>
    <scope>NUCLEOTIDE SEQUENCE</scope>
</reference>
<dbReference type="Pfam" id="PF25973">
    <property type="entry name" value="BSH_CzcB"/>
    <property type="match status" value="1"/>
</dbReference>
<dbReference type="Gene3D" id="2.40.420.20">
    <property type="match status" value="1"/>
</dbReference>
<keyword evidence="1" id="KW-0175">Coiled coil</keyword>
<dbReference type="PROSITE" id="PS51257">
    <property type="entry name" value="PROKAR_LIPOPROTEIN"/>
    <property type="match status" value="1"/>
</dbReference>
<dbReference type="Gene3D" id="2.40.30.170">
    <property type="match status" value="1"/>
</dbReference>
<organism evidence="3">
    <name type="scientific">marine sediment metagenome</name>
    <dbReference type="NCBI Taxonomy" id="412755"/>
    <lineage>
        <taxon>unclassified sequences</taxon>
        <taxon>metagenomes</taxon>
        <taxon>ecological metagenomes</taxon>
    </lineage>
</organism>
<feature type="domain" description="CzcB-like barrel-sandwich hybrid" evidence="2">
    <location>
        <begin position="63"/>
        <end position="198"/>
    </location>
</feature>
<dbReference type="PANTHER" id="PTHR30469:SF18">
    <property type="entry name" value="RESISTANCE-NODULATION-CELL DIVISION (RND) EFFLUX MEMBRANE FUSION PROTEIN-RELATED"/>
    <property type="match status" value="1"/>
</dbReference>
<dbReference type="SUPFAM" id="SSF111369">
    <property type="entry name" value="HlyD-like secretion proteins"/>
    <property type="match status" value="1"/>
</dbReference>
<feature type="coiled-coil region" evidence="1">
    <location>
        <begin position="98"/>
        <end position="125"/>
    </location>
</feature>
<gene>
    <name evidence="3" type="ORF">LCGC14_0227040</name>
</gene>
<dbReference type="EMBL" id="LAZR01000109">
    <property type="protein sequence ID" value="KKN90562.1"/>
    <property type="molecule type" value="Genomic_DNA"/>
</dbReference>
<name>A0A0F9USU9_9ZZZZ</name>
<accession>A0A0F9USU9</accession>
<dbReference type="Gene3D" id="1.10.287.470">
    <property type="entry name" value="Helix hairpin bin"/>
    <property type="match status" value="1"/>
</dbReference>
<dbReference type="Gene3D" id="2.40.50.100">
    <property type="match status" value="1"/>
</dbReference>
<sequence>MRISFSVGLAILLLAGCGAETSSDSETASRPVKVRVAELELADSRQWTLSGTVQSQNEAALGFRLPGQISERLVHAGEHVEQGQVLLRLDARDINQQLASAQADVASSRVQAENAEANRRRLETLRKQELIPAQVYEDAKAAAQAAAQGVKASEAALAQAQSASGYVELKAPADGVLVEVNGEVGQVVAAGQTLLRLAYDGPRDVEVYIPEVRRSQLPEQAKVVPFGGGEPAPASLREIAGSADPLTRSWRARFAIAGAPAAWSLGSSVTLVLSNGPEHARSDLQKVPIGALIDQGKGMAVWQVENQQVHRRQVQLVRTDIEHAYVRTDLPVGALIIALGAHLLEPGQQVEVLK</sequence>
<dbReference type="NCBIfam" id="TIGR01730">
    <property type="entry name" value="RND_mfp"/>
    <property type="match status" value="1"/>
</dbReference>
<dbReference type="GO" id="GO:1990281">
    <property type="term" value="C:efflux pump complex"/>
    <property type="evidence" value="ECO:0007669"/>
    <property type="project" value="TreeGrafter"/>
</dbReference>
<evidence type="ECO:0000256" key="1">
    <source>
        <dbReference type="SAM" id="Coils"/>
    </source>
</evidence>
<dbReference type="AlphaFoldDB" id="A0A0F9USU9"/>
<protein>
    <recommendedName>
        <fullName evidence="2">CzcB-like barrel-sandwich hybrid domain-containing protein</fullName>
    </recommendedName>
</protein>
<evidence type="ECO:0000259" key="2">
    <source>
        <dbReference type="Pfam" id="PF25973"/>
    </source>
</evidence>
<proteinExistence type="predicted"/>
<dbReference type="PANTHER" id="PTHR30469">
    <property type="entry name" value="MULTIDRUG RESISTANCE PROTEIN MDTA"/>
    <property type="match status" value="1"/>
</dbReference>
<comment type="caution">
    <text evidence="3">The sequence shown here is derived from an EMBL/GenBank/DDBJ whole genome shotgun (WGS) entry which is preliminary data.</text>
</comment>
<dbReference type="InterPro" id="IPR058647">
    <property type="entry name" value="BSH_CzcB-like"/>
</dbReference>
<dbReference type="GO" id="GO:0015562">
    <property type="term" value="F:efflux transmembrane transporter activity"/>
    <property type="evidence" value="ECO:0007669"/>
    <property type="project" value="TreeGrafter"/>
</dbReference>
<dbReference type="InterPro" id="IPR006143">
    <property type="entry name" value="RND_pump_MFP"/>
</dbReference>
<evidence type="ECO:0000313" key="3">
    <source>
        <dbReference type="EMBL" id="KKN90562.1"/>
    </source>
</evidence>